<dbReference type="GO" id="GO:0000245">
    <property type="term" value="P:spliceosomal complex assembly"/>
    <property type="evidence" value="ECO:0007669"/>
    <property type="project" value="InterPro"/>
</dbReference>
<evidence type="ECO:0000256" key="4">
    <source>
        <dbReference type="ARBA" id="ARBA00022728"/>
    </source>
</evidence>
<gene>
    <name evidence="10" type="ORF">GSBLH_T00001732001</name>
</gene>
<evidence type="ECO:0000256" key="7">
    <source>
        <dbReference type="ARBA" id="ARBA00023242"/>
    </source>
</evidence>
<keyword evidence="4" id="KW-0747">Spliceosome</keyword>
<comment type="subcellular location">
    <subcellularLocation>
        <location evidence="1">Nucleus</location>
    </subcellularLocation>
</comment>
<dbReference type="SUPFAM" id="SSF48371">
    <property type="entry name" value="ARM repeat"/>
    <property type="match status" value="1"/>
</dbReference>
<feature type="region of interest" description="Disordered" evidence="8">
    <location>
        <begin position="1"/>
        <end position="56"/>
    </location>
</feature>
<dbReference type="OMA" id="LVMNYVW"/>
<dbReference type="InterPro" id="IPR011989">
    <property type="entry name" value="ARM-like"/>
</dbReference>
<dbReference type="FunFam" id="1.25.10.10:FF:000039">
    <property type="entry name" value="Splicing factor 3B subunit 1"/>
    <property type="match status" value="1"/>
</dbReference>
<dbReference type="EMBL" id="FN668643">
    <property type="protein sequence ID" value="CBK21588.2"/>
    <property type="molecule type" value="Genomic_DNA"/>
</dbReference>
<dbReference type="InterPro" id="IPR016024">
    <property type="entry name" value="ARM-type_fold"/>
</dbReference>
<dbReference type="FunCoup" id="D8M0J9">
    <property type="interactions" value="582"/>
</dbReference>
<dbReference type="OrthoDB" id="438939at2759"/>
<dbReference type="FunFam" id="1.25.10.10:FF:000088">
    <property type="entry name" value="Splicing factor 3b, subunit 1"/>
    <property type="match status" value="1"/>
</dbReference>
<proteinExistence type="inferred from homology"/>
<dbReference type="InterPro" id="IPR054573">
    <property type="entry name" value="PP2A/SF3B1-like_HEAT"/>
</dbReference>
<evidence type="ECO:0000256" key="1">
    <source>
        <dbReference type="ARBA" id="ARBA00004123"/>
    </source>
</evidence>
<dbReference type="SMART" id="SM01349">
    <property type="entry name" value="TOG"/>
    <property type="match status" value="1"/>
</dbReference>
<dbReference type="AlphaFoldDB" id="D8M0J9"/>
<dbReference type="GeneID" id="24918963"/>
<feature type="compositionally biased region" description="Basic and acidic residues" evidence="8">
    <location>
        <begin position="27"/>
        <end position="38"/>
    </location>
</feature>
<evidence type="ECO:0000313" key="11">
    <source>
        <dbReference type="Proteomes" id="UP000008312"/>
    </source>
</evidence>
<dbReference type="GO" id="GO:0003729">
    <property type="term" value="F:mRNA binding"/>
    <property type="evidence" value="ECO:0007669"/>
    <property type="project" value="InterPro"/>
</dbReference>
<evidence type="ECO:0000259" key="9">
    <source>
        <dbReference type="SMART" id="SM01349"/>
    </source>
</evidence>
<dbReference type="InterPro" id="IPR034085">
    <property type="entry name" value="TOG"/>
</dbReference>
<dbReference type="Proteomes" id="UP000008312">
    <property type="component" value="Unassembled WGS sequence"/>
</dbReference>
<dbReference type="Gene3D" id="1.25.10.10">
    <property type="entry name" value="Leucine-rich Repeat Variant"/>
    <property type="match status" value="3"/>
</dbReference>
<dbReference type="InterPro" id="IPR038737">
    <property type="entry name" value="SF3b_su1-like"/>
</dbReference>
<keyword evidence="5" id="KW-0677">Repeat</keyword>
<comment type="similarity">
    <text evidence="2">Belongs to the SF3B1 family.</text>
</comment>
<dbReference type="GO" id="GO:0005681">
    <property type="term" value="C:spliceosomal complex"/>
    <property type="evidence" value="ECO:0007669"/>
    <property type="project" value="UniProtKB-KW"/>
</dbReference>
<dbReference type="RefSeq" id="XP_012895636.1">
    <property type="nucleotide sequence ID" value="XM_013040182.1"/>
</dbReference>
<evidence type="ECO:0000256" key="3">
    <source>
        <dbReference type="ARBA" id="ARBA00022664"/>
    </source>
</evidence>
<organism evidence="10">
    <name type="scientific">Blastocystis hominis</name>
    <dbReference type="NCBI Taxonomy" id="12968"/>
    <lineage>
        <taxon>Eukaryota</taxon>
        <taxon>Sar</taxon>
        <taxon>Stramenopiles</taxon>
        <taxon>Bigyra</taxon>
        <taxon>Opalozoa</taxon>
        <taxon>Opalinata</taxon>
        <taxon>Blastocystidae</taxon>
        <taxon>Blastocystis</taxon>
    </lineage>
</organism>
<accession>D8M0J9</accession>
<dbReference type="Pfam" id="PF08920">
    <property type="entry name" value="SF3b1"/>
    <property type="match status" value="1"/>
</dbReference>
<name>D8M0J9_BLAHO</name>
<sequence length="1001" mass="112111">MWDAPTPSRGTGTETPAGTSQWAETPARGKWDMGEKTIGDVPGGKRSRWDETPASRMFGSGTATPLAGSGMATPVIGQSVWQQEMAWRNRPLSDEELDSILPGGYRIVTPPESYKPKVQRNHNLMATPTPMSTPGFNLENTPTREMYGMITPVVQDVPVYAHDEQQFADLLHDVDESTLTKEQARDRKIMILLLRIKNGTPLQRKGSLRQITEGAVSFGAGPLFNRIIPLLMSTELEAQERHLLIKVLNRILFKLDSLVQPYVHKILVVVEPMLIDDDKFARVEGREVISNLAKAAGLSFMISTLRKDLDNADSNVRTVTARAFSVVASALGIPPLLPFLCAVCKSKKSWLARHTGVRIVAQIAQLMGCAVLPQLGHLVDCIKNGLNDEQLRVRIVTARALADLAEASYPYGIESFDCVLNPLWTTVKTARGAALEAYLRAVGYIIPLMDVTRASRYIDDVMYILVHELSSPDENIRRTVMRVVKQCVQSDGISIDYIRDTIVPEFFKHMWIRRTVGKRETQRILEETTNEIAQRVGAEEVIRRLVPLMKDKEEVFRSTVLNAIKNVISLMGVSDLDLKLEEQMMNGLLFAFQEQGGESTTAVVNCYGTVLKMLGVRAKPYMSGITSTIKWRITNRSPTIRKQSADLIARIAPSLKTCGEEGELKKLGLALYEYLGEEYPDVLASILNALKSIVNVMGMEDMNPPIRDLLPRLTPILRNRNELVQENCVDLVGRIADRGPEFVPPKEWSRICFDLLDLLNAKKKSIRRTAVNTFGYIAKALGPQDVMYTLLNNLKVQERQNRLCTSIAIAIVAESCSPFTVLPALMNEYRLPEMNVQNGVLKAMSFMFEYIGETASNYIYACIPVLEDALMDRDLIHRQQASAAISHLAVGVYGEGCEDGIQHLLNYVFPNIFEISPHLNKAVLAAIESCRLALGPPVLLMYVLQGLFHPARRVREVYWKIYNNLYIYGADALTMAYPQLEDDGVNTYHRDYIEMFIWSVC</sequence>
<keyword evidence="3" id="KW-0507">mRNA processing</keyword>
<keyword evidence="6" id="KW-0508">mRNA splicing</keyword>
<dbReference type="PANTHER" id="PTHR12097">
    <property type="entry name" value="SPLICING FACTOR 3B, SUBUNIT 1-RELATED"/>
    <property type="match status" value="1"/>
</dbReference>
<protein>
    <recommendedName>
        <fullName evidence="9">TOG domain-containing protein</fullName>
    </recommendedName>
</protein>
<feature type="compositionally biased region" description="Polar residues" evidence="8">
    <location>
        <begin position="8"/>
        <end position="23"/>
    </location>
</feature>
<reference evidence="10" key="1">
    <citation type="submission" date="2010-02" db="EMBL/GenBank/DDBJ databases">
        <title>Sequencing and annotation of the Blastocystis hominis genome.</title>
        <authorList>
            <person name="Wincker P."/>
        </authorList>
    </citation>
    <scope>NUCLEOTIDE SEQUENCE</scope>
    <source>
        <strain evidence="10">Singapore isolate B</strain>
    </source>
</reference>
<evidence type="ECO:0000313" key="10">
    <source>
        <dbReference type="EMBL" id="CBK21588.2"/>
    </source>
</evidence>
<dbReference type="InParanoid" id="D8M0J9"/>
<keyword evidence="11" id="KW-1185">Reference proteome</keyword>
<dbReference type="InterPro" id="IPR015016">
    <property type="entry name" value="SF3b_su1"/>
</dbReference>
<feature type="domain" description="TOG" evidence="9">
    <location>
        <begin position="569"/>
        <end position="809"/>
    </location>
</feature>
<dbReference type="Pfam" id="PF22646">
    <property type="entry name" value="PPP2R1A-like_HEAT"/>
    <property type="match status" value="1"/>
</dbReference>
<keyword evidence="7" id="KW-0539">Nucleus</keyword>
<evidence type="ECO:0000256" key="5">
    <source>
        <dbReference type="ARBA" id="ARBA00022737"/>
    </source>
</evidence>
<evidence type="ECO:0000256" key="8">
    <source>
        <dbReference type="SAM" id="MobiDB-lite"/>
    </source>
</evidence>
<evidence type="ECO:0000256" key="6">
    <source>
        <dbReference type="ARBA" id="ARBA00023187"/>
    </source>
</evidence>
<evidence type="ECO:0000256" key="2">
    <source>
        <dbReference type="ARBA" id="ARBA00005754"/>
    </source>
</evidence>